<reference evidence="2 3" key="1">
    <citation type="submission" date="2020-07" db="EMBL/GenBank/DDBJ databases">
        <title>Sequencing the genomes of 1000 actinobacteria strains.</title>
        <authorList>
            <person name="Klenk H.-P."/>
        </authorList>
    </citation>
    <scope>NUCLEOTIDE SEQUENCE [LARGE SCALE GENOMIC DNA]</scope>
    <source>
        <strain evidence="2 3">DSM 44121</strain>
    </source>
</reference>
<evidence type="ECO:0000259" key="1">
    <source>
        <dbReference type="Pfam" id="PF20815"/>
    </source>
</evidence>
<gene>
    <name evidence="2" type="ORF">FHX71_000295</name>
</gene>
<sequence>MDEAVLRAAVSALVDGRRHPIAHAVETIPDLAGLYAVYGDVEARNMLAVGSPDVPLYVGKAERSLASRDVHTHFATGRTGSSTLRRSMAALLRSELDLHAVPRNLARPDGSANYSLEPDGDRRLTDWMRARLQLAFWVRPDGVVLDQVETAVLNRLAPPLNLAKMGPRGRWRVKAERAVLVAESRAWRQA</sequence>
<comment type="caution">
    <text evidence="2">The sequence shown here is derived from an EMBL/GenBank/DDBJ whole genome shotgun (WGS) entry which is preliminary data.</text>
</comment>
<keyword evidence="3" id="KW-1185">Reference proteome</keyword>
<dbReference type="EMBL" id="JACGWV010000001">
    <property type="protein sequence ID" value="MBA8806353.1"/>
    <property type="molecule type" value="Genomic_DNA"/>
</dbReference>
<protein>
    <recommendedName>
        <fullName evidence="1">GIY-YIG catalytic domain-containing protein</fullName>
    </recommendedName>
</protein>
<dbReference type="AlphaFoldDB" id="A0A7W3PC51"/>
<evidence type="ECO:0000313" key="3">
    <source>
        <dbReference type="Proteomes" id="UP000540568"/>
    </source>
</evidence>
<proteinExistence type="predicted"/>
<dbReference type="Proteomes" id="UP000540568">
    <property type="component" value="Unassembled WGS sequence"/>
</dbReference>
<dbReference type="Pfam" id="PF20815">
    <property type="entry name" value="GIY_YIG_2"/>
    <property type="match status" value="1"/>
</dbReference>
<name>A0A7W3PC51_9MICO</name>
<accession>A0A7W3PC51</accession>
<evidence type="ECO:0000313" key="2">
    <source>
        <dbReference type="EMBL" id="MBA8806353.1"/>
    </source>
</evidence>
<organism evidence="2 3">
    <name type="scientific">Promicromonospora sukumoe</name>
    <dbReference type="NCBI Taxonomy" id="88382"/>
    <lineage>
        <taxon>Bacteria</taxon>
        <taxon>Bacillati</taxon>
        <taxon>Actinomycetota</taxon>
        <taxon>Actinomycetes</taxon>
        <taxon>Micrococcales</taxon>
        <taxon>Promicromonosporaceae</taxon>
        <taxon>Promicromonospora</taxon>
    </lineage>
</organism>
<feature type="domain" description="GIY-YIG catalytic" evidence="1">
    <location>
        <begin position="56"/>
        <end position="164"/>
    </location>
</feature>
<dbReference type="RefSeq" id="WP_182614098.1">
    <property type="nucleotide sequence ID" value="NZ_BAAATF010000012.1"/>
</dbReference>
<dbReference type="InterPro" id="IPR049311">
    <property type="entry name" value="GIY_YIG_cat"/>
</dbReference>